<comment type="caution">
    <text evidence="2">The sequence shown here is derived from an EMBL/GenBank/DDBJ whole genome shotgun (WGS) entry which is preliminary data.</text>
</comment>
<name>A0ABP4BHQ0_9ACTN</name>
<evidence type="ECO:0008006" key="4">
    <source>
        <dbReference type="Google" id="ProtNLM"/>
    </source>
</evidence>
<evidence type="ECO:0000313" key="3">
    <source>
        <dbReference type="Proteomes" id="UP001500542"/>
    </source>
</evidence>
<gene>
    <name evidence="2" type="ORF">GCM10009554_50400</name>
</gene>
<proteinExistence type="predicted"/>
<evidence type="ECO:0000313" key="2">
    <source>
        <dbReference type="EMBL" id="GAA0950440.1"/>
    </source>
</evidence>
<feature type="compositionally biased region" description="Low complexity" evidence="1">
    <location>
        <begin position="51"/>
        <end position="62"/>
    </location>
</feature>
<feature type="region of interest" description="Disordered" evidence="1">
    <location>
        <begin position="51"/>
        <end position="77"/>
    </location>
</feature>
<sequence>MGVAGRGVGRALLGSGLLAVTLLGGAGGYGLGLATTGQQASAGTAAAPLAGASVSTTPSTTPSTPPRKLKQDNSDPLQADEIRYRTRVFYVTSVVRSQVSVRVPSNWEMTLLDPPKDMKFNEPERRRAVRIQGGFKITRPPEDSMKARIAQFKALAADKMVTVLTHEVDPATKNATLTYNYADPENNTLKLGMIRWVADDEGLCMLEIAVTGLPQDKSALADILDHASESATRSDEPLN</sequence>
<keyword evidence="3" id="KW-1185">Reference proteome</keyword>
<reference evidence="3" key="1">
    <citation type="journal article" date="2019" name="Int. J. Syst. Evol. Microbiol.">
        <title>The Global Catalogue of Microorganisms (GCM) 10K type strain sequencing project: providing services to taxonomists for standard genome sequencing and annotation.</title>
        <authorList>
            <consortium name="The Broad Institute Genomics Platform"/>
            <consortium name="The Broad Institute Genome Sequencing Center for Infectious Disease"/>
            <person name="Wu L."/>
            <person name="Ma J."/>
        </authorList>
    </citation>
    <scope>NUCLEOTIDE SEQUENCE [LARGE SCALE GENOMIC DNA]</scope>
    <source>
        <strain evidence="3">JCM 10977</strain>
    </source>
</reference>
<dbReference type="Proteomes" id="UP001500542">
    <property type="component" value="Unassembled WGS sequence"/>
</dbReference>
<protein>
    <recommendedName>
        <fullName evidence="4">DUF1795 domain-containing protein</fullName>
    </recommendedName>
</protein>
<evidence type="ECO:0000256" key="1">
    <source>
        <dbReference type="SAM" id="MobiDB-lite"/>
    </source>
</evidence>
<organism evidence="2 3">
    <name type="scientific">Kribbella koreensis</name>
    <dbReference type="NCBI Taxonomy" id="57909"/>
    <lineage>
        <taxon>Bacteria</taxon>
        <taxon>Bacillati</taxon>
        <taxon>Actinomycetota</taxon>
        <taxon>Actinomycetes</taxon>
        <taxon>Propionibacteriales</taxon>
        <taxon>Kribbellaceae</taxon>
        <taxon>Kribbella</taxon>
    </lineage>
</organism>
<accession>A0ABP4BHQ0</accession>
<dbReference type="EMBL" id="BAAAHK010000013">
    <property type="protein sequence ID" value="GAA0950440.1"/>
    <property type="molecule type" value="Genomic_DNA"/>
</dbReference>